<feature type="compositionally biased region" description="Basic and acidic residues" evidence="1">
    <location>
        <begin position="99"/>
        <end position="115"/>
    </location>
</feature>
<gene>
    <name evidence="2" type="ORF">GMARGA_LOCUS41713</name>
</gene>
<feature type="non-terminal residue" evidence="2">
    <location>
        <position position="183"/>
    </location>
</feature>
<organism evidence="2 3">
    <name type="scientific">Gigaspora margarita</name>
    <dbReference type="NCBI Taxonomy" id="4874"/>
    <lineage>
        <taxon>Eukaryota</taxon>
        <taxon>Fungi</taxon>
        <taxon>Fungi incertae sedis</taxon>
        <taxon>Mucoromycota</taxon>
        <taxon>Glomeromycotina</taxon>
        <taxon>Glomeromycetes</taxon>
        <taxon>Diversisporales</taxon>
        <taxon>Gigasporaceae</taxon>
        <taxon>Gigaspora</taxon>
    </lineage>
</organism>
<feature type="non-terminal residue" evidence="2">
    <location>
        <position position="1"/>
    </location>
</feature>
<name>A0ABN7XCJ5_GIGMA</name>
<protein>
    <submittedName>
        <fullName evidence="2">10813_t:CDS:1</fullName>
    </submittedName>
</protein>
<feature type="compositionally biased region" description="Polar residues" evidence="1">
    <location>
        <begin position="1"/>
        <end position="17"/>
    </location>
</feature>
<evidence type="ECO:0000256" key="1">
    <source>
        <dbReference type="SAM" id="MobiDB-lite"/>
    </source>
</evidence>
<evidence type="ECO:0000313" key="3">
    <source>
        <dbReference type="Proteomes" id="UP000789901"/>
    </source>
</evidence>
<accession>A0ABN7XCJ5</accession>
<comment type="caution">
    <text evidence="2">The sequence shown here is derived from an EMBL/GenBank/DDBJ whole genome shotgun (WGS) entry which is preliminary data.</text>
</comment>
<reference evidence="2 3" key="1">
    <citation type="submission" date="2021-06" db="EMBL/GenBank/DDBJ databases">
        <authorList>
            <person name="Kallberg Y."/>
            <person name="Tangrot J."/>
            <person name="Rosling A."/>
        </authorList>
    </citation>
    <scope>NUCLEOTIDE SEQUENCE [LARGE SCALE GENOMIC DNA]</scope>
    <source>
        <strain evidence="2 3">120-4 pot B 10/14</strain>
    </source>
</reference>
<dbReference type="Proteomes" id="UP000789901">
    <property type="component" value="Unassembled WGS sequence"/>
</dbReference>
<sequence length="183" mass="20721">IENNQNEQYNSIPTNDSRYPIVLITEVPESIDSDNPINISSNDDSNNDESVSTSSNDPSSEKSIQKEKGTNYIRKKIFKEKDTPESIENNQNEQKSKRKSDYDSREQDKGKKVELSESSSDSDELQVEKTYDKKKKLSCGMNGDIFSSNKDPKDLQGMFSQRIDFNEGSTSISLEPLPKHLQA</sequence>
<evidence type="ECO:0000313" key="2">
    <source>
        <dbReference type="EMBL" id="CAG8852892.1"/>
    </source>
</evidence>
<dbReference type="EMBL" id="CAJVQB010117378">
    <property type="protein sequence ID" value="CAG8852892.1"/>
    <property type="molecule type" value="Genomic_DNA"/>
</dbReference>
<feature type="compositionally biased region" description="Low complexity" evidence="1">
    <location>
        <begin position="33"/>
        <end position="57"/>
    </location>
</feature>
<feature type="compositionally biased region" description="Basic and acidic residues" evidence="1">
    <location>
        <begin position="59"/>
        <end position="69"/>
    </location>
</feature>
<feature type="region of interest" description="Disordered" evidence="1">
    <location>
        <begin position="1"/>
        <end position="154"/>
    </location>
</feature>
<proteinExistence type="predicted"/>
<keyword evidence="3" id="KW-1185">Reference proteome</keyword>